<name>A0A285PDV8_9HYPH</name>
<accession>A0A285PDV8</accession>
<evidence type="ECO:0000313" key="7">
    <source>
        <dbReference type="Proteomes" id="UP000219439"/>
    </source>
</evidence>
<reference evidence="6 7" key="1">
    <citation type="submission" date="2017-09" db="EMBL/GenBank/DDBJ databases">
        <authorList>
            <person name="Ehlers B."/>
            <person name="Leendertz F.H."/>
        </authorList>
    </citation>
    <scope>NUCLEOTIDE SEQUENCE [LARGE SCALE GENOMIC DNA]</scope>
    <source>
        <strain evidence="6 7">DSM 18289</strain>
    </source>
</reference>
<evidence type="ECO:0000256" key="2">
    <source>
        <dbReference type="ARBA" id="ARBA00022692"/>
    </source>
</evidence>
<feature type="transmembrane region" description="Helical" evidence="5">
    <location>
        <begin position="122"/>
        <end position="148"/>
    </location>
</feature>
<keyword evidence="2 5" id="KW-0812">Transmembrane</keyword>
<evidence type="ECO:0000313" key="6">
    <source>
        <dbReference type="EMBL" id="SNZ19914.1"/>
    </source>
</evidence>
<protein>
    <submittedName>
        <fullName evidence="6">CysZ protein</fullName>
    </submittedName>
</protein>
<dbReference type="OrthoDB" id="5421146at2"/>
<keyword evidence="3 5" id="KW-1133">Transmembrane helix</keyword>
<dbReference type="InterPro" id="IPR059112">
    <property type="entry name" value="CysZ/EI24"/>
</dbReference>
<dbReference type="NCBIfam" id="NF009407">
    <property type="entry name" value="PRK12768.1"/>
    <property type="match status" value="1"/>
</dbReference>
<dbReference type="Proteomes" id="UP000219439">
    <property type="component" value="Unassembled WGS sequence"/>
</dbReference>
<dbReference type="AlphaFoldDB" id="A0A285PDV8"/>
<dbReference type="EMBL" id="OBEL01000003">
    <property type="protein sequence ID" value="SNZ19914.1"/>
    <property type="molecule type" value="Genomic_DNA"/>
</dbReference>
<evidence type="ECO:0000256" key="1">
    <source>
        <dbReference type="ARBA" id="ARBA00004141"/>
    </source>
</evidence>
<feature type="transmembrane region" description="Helical" evidence="5">
    <location>
        <begin position="60"/>
        <end position="89"/>
    </location>
</feature>
<gene>
    <name evidence="6" type="ORF">SAMN06265368_3010</name>
</gene>
<dbReference type="Pfam" id="PF07264">
    <property type="entry name" value="EI24"/>
    <property type="match status" value="1"/>
</dbReference>
<feature type="transmembrane region" description="Helical" evidence="5">
    <location>
        <begin position="184"/>
        <end position="213"/>
    </location>
</feature>
<organism evidence="6 7">
    <name type="scientific">Cohaesibacter gelatinilyticus</name>
    <dbReference type="NCBI Taxonomy" id="372072"/>
    <lineage>
        <taxon>Bacteria</taxon>
        <taxon>Pseudomonadati</taxon>
        <taxon>Pseudomonadota</taxon>
        <taxon>Alphaproteobacteria</taxon>
        <taxon>Hyphomicrobiales</taxon>
        <taxon>Cohaesibacteraceae</taxon>
    </lineage>
</organism>
<evidence type="ECO:0000256" key="3">
    <source>
        <dbReference type="ARBA" id="ARBA00022989"/>
    </source>
</evidence>
<keyword evidence="4 5" id="KW-0472">Membrane</keyword>
<keyword evidence="7" id="KW-1185">Reference proteome</keyword>
<evidence type="ECO:0000256" key="5">
    <source>
        <dbReference type="SAM" id="Phobius"/>
    </source>
</evidence>
<sequence length="228" mass="24831">MISSAYLAFSQSFSQPFRSVLWKSLGITLLLLALIWAGSQAGLSHLLSMEDVLPGWAETVASILAGLGVVFGLWFLIVPVSAVVASLFLDDVSRVVETTHYPREEPGRDLPVAEAVAQALRFLGVVIGVNLLVLLMVPLLGLGFIIFFPANGYLLGREYFEQAALRFRNPEDVKALRKRHGAKIFLCGLVIACFIAVPILNLLTPLFATAFMVHVHKKLSGSTPTNIE</sequence>
<feature type="transmembrane region" description="Helical" evidence="5">
    <location>
        <begin position="20"/>
        <end position="39"/>
    </location>
</feature>
<dbReference type="RefSeq" id="WP_097154277.1">
    <property type="nucleotide sequence ID" value="NZ_OBEL01000003.1"/>
</dbReference>
<proteinExistence type="predicted"/>
<evidence type="ECO:0000256" key="4">
    <source>
        <dbReference type="ARBA" id="ARBA00023136"/>
    </source>
</evidence>
<comment type="subcellular location">
    <subcellularLocation>
        <location evidence="1">Membrane</location>
        <topology evidence="1">Multi-pass membrane protein</topology>
    </subcellularLocation>
</comment>